<keyword evidence="2" id="KW-1133">Transmembrane helix</keyword>
<evidence type="ECO:0000313" key="4">
    <source>
        <dbReference type="Proteomes" id="UP000674318"/>
    </source>
</evidence>
<feature type="transmembrane region" description="Helical" evidence="2">
    <location>
        <begin position="52"/>
        <end position="73"/>
    </location>
</feature>
<accession>A0A836IGV2</accession>
<sequence>MQRQSIPSITARRFGEEPEAYDPEDEPTKTKRLFPRAGELFRQLFRWQTRSWRTMLLTISLVVALVVLGTISIRPRRYARLLDGRNLCIPYRSKATVYREHAAFVAPRSRGQGLAVNGTEEKPIPDAVHSRIRRQKAMEADIDAYLVSHNISHKRPLRVRFQISSNFVNWQLCTALGSAALGGIGIQVTGFDSAYSHLRRFEKYLDFVEEEGLSDEDIVVTMDSDVFWTGADFLPFLKKFARLSPRKESDLDVAAVRAWEDYGEKKAPLFMEDLQTKLNGDAAGAERPRLQMPPVVYNTEELCWWGQHSKNLTRCPVAFATLDHMIEVTRNHVSTFDKQKLGLYAREGGDALVTKLREVFKGKRQWMMKDMLREPHTDFSYTKHPKRSRDDPLYYHTTVVSNSNPTVFLNGGVHISRVWALRLLAESVATYAATETPVAGEQDRHTSEWWFDQSLIGQLYVWGRLYEIEHNLLTGPPLSMRSPPVPYDRRYGPPGLVGLDRRSEMSVTTATIKTYPTLFHHGKYLAQQFPSSNSSRVWNKTKYLLGVNEPQNHSLQNLKRTPSGAFVTVPLLWRSATADDKRRGFRNEVEDDPDVMYPPFIHYASSPKHGRFAAQRNHFAWLVAARHDKLSSESVRSVFRKELVELLFNNERVFVNFTHMCEDPTKLSYS</sequence>
<organism evidence="3 4">
    <name type="scientific">Porcisia hertigi</name>
    <dbReference type="NCBI Taxonomy" id="2761500"/>
    <lineage>
        <taxon>Eukaryota</taxon>
        <taxon>Discoba</taxon>
        <taxon>Euglenozoa</taxon>
        <taxon>Kinetoplastea</taxon>
        <taxon>Metakinetoplastina</taxon>
        <taxon>Trypanosomatida</taxon>
        <taxon>Trypanosomatidae</taxon>
        <taxon>Leishmaniinae</taxon>
        <taxon>Porcisia</taxon>
    </lineage>
</organism>
<evidence type="ECO:0000313" key="3">
    <source>
        <dbReference type="EMBL" id="KAG5495100.1"/>
    </source>
</evidence>
<dbReference type="OrthoDB" id="271034at2759"/>
<keyword evidence="2" id="KW-0472">Membrane</keyword>
<dbReference type="PANTHER" id="PTHR36587">
    <property type="entry name" value="EXPRESSION SITE-ASSOCIATED GENE 3 (ESAG3)-LIKE PROTEIN"/>
    <property type="match status" value="1"/>
</dbReference>
<keyword evidence="2" id="KW-0812">Transmembrane</keyword>
<dbReference type="EMBL" id="JAFJZO010000033">
    <property type="protein sequence ID" value="KAG5495100.1"/>
    <property type="molecule type" value="Genomic_DNA"/>
</dbReference>
<gene>
    <name evidence="3" type="ORF">JKF63_02153</name>
</gene>
<comment type="caution">
    <text evidence="3">The sequence shown here is derived from an EMBL/GenBank/DDBJ whole genome shotgun (WGS) entry which is preliminary data.</text>
</comment>
<evidence type="ECO:0000256" key="2">
    <source>
        <dbReference type="SAM" id="Phobius"/>
    </source>
</evidence>
<feature type="region of interest" description="Disordered" evidence="1">
    <location>
        <begin position="1"/>
        <end position="29"/>
    </location>
</feature>
<dbReference type="AlphaFoldDB" id="A0A836IGV2"/>
<evidence type="ECO:0000256" key="1">
    <source>
        <dbReference type="SAM" id="MobiDB-lite"/>
    </source>
</evidence>
<dbReference type="GeneID" id="94288272"/>
<protein>
    <submittedName>
        <fullName evidence="3">Uncharacterized protein</fullName>
    </submittedName>
</protein>
<dbReference type="Proteomes" id="UP000674318">
    <property type="component" value="Unassembled WGS sequence"/>
</dbReference>
<proteinExistence type="predicted"/>
<keyword evidence="4" id="KW-1185">Reference proteome</keyword>
<reference evidence="3 4" key="1">
    <citation type="submission" date="2021-02" db="EMBL/GenBank/DDBJ databases">
        <title>Porcisia hertigi Genome sequencing and assembly.</title>
        <authorList>
            <person name="Almutairi H."/>
            <person name="Gatherer D."/>
        </authorList>
    </citation>
    <scope>NUCLEOTIDE SEQUENCE [LARGE SCALE GENOMIC DNA]</scope>
    <source>
        <strain evidence="3 4">C119</strain>
    </source>
</reference>
<name>A0A836IGV2_9TRYP</name>
<dbReference type="PANTHER" id="PTHR36587:SF2">
    <property type="entry name" value="EXPRESSION SITE-ASSOCIATED GENE 3 (ESAG3)-LIKE PROTEIN"/>
    <property type="match status" value="1"/>
</dbReference>
<dbReference type="RefSeq" id="XP_067754352.1">
    <property type="nucleotide sequence ID" value="XM_067898195.1"/>
</dbReference>
<dbReference type="KEGG" id="phet:94288272"/>